<organism evidence="1 2">
    <name type="scientific">Candidatus Kaiserbacteria bacterium GW2011_GWB1_52_6</name>
    <dbReference type="NCBI Taxonomy" id="1618674"/>
    <lineage>
        <taxon>Bacteria</taxon>
        <taxon>Candidatus Kaiseribacteriota</taxon>
    </lineage>
</organism>
<dbReference type="AlphaFoldDB" id="A0A0G2A562"/>
<evidence type="ECO:0000313" key="1">
    <source>
        <dbReference type="EMBL" id="KKW27394.1"/>
    </source>
</evidence>
<protein>
    <submittedName>
        <fullName evidence="1">Uncharacterized protein</fullName>
    </submittedName>
</protein>
<accession>A0A0G2A562</accession>
<evidence type="ECO:0000313" key="2">
    <source>
        <dbReference type="Proteomes" id="UP000034185"/>
    </source>
</evidence>
<dbReference type="Proteomes" id="UP000034185">
    <property type="component" value="Unassembled WGS sequence"/>
</dbReference>
<dbReference type="EMBL" id="LCRA01000015">
    <property type="protein sequence ID" value="KKW27394.1"/>
    <property type="molecule type" value="Genomic_DNA"/>
</dbReference>
<comment type="caution">
    <text evidence="1">The sequence shown here is derived from an EMBL/GenBank/DDBJ whole genome shotgun (WGS) entry which is preliminary data.</text>
</comment>
<sequence>MRETTVMKDTVVTLNRLAYGWPRLLVEETMRRELR</sequence>
<proteinExistence type="predicted"/>
<name>A0A0G2A562_9BACT</name>
<gene>
    <name evidence="1" type="ORF">UY70_C0015G0015</name>
</gene>
<feature type="non-terminal residue" evidence="1">
    <location>
        <position position="1"/>
    </location>
</feature>
<reference evidence="1 2" key="1">
    <citation type="journal article" date="2015" name="Nature">
        <title>rRNA introns, odd ribosomes, and small enigmatic genomes across a large radiation of phyla.</title>
        <authorList>
            <person name="Brown C.T."/>
            <person name="Hug L.A."/>
            <person name="Thomas B.C."/>
            <person name="Sharon I."/>
            <person name="Castelle C.J."/>
            <person name="Singh A."/>
            <person name="Wilkins M.J."/>
            <person name="Williams K.H."/>
            <person name="Banfield J.F."/>
        </authorList>
    </citation>
    <scope>NUCLEOTIDE SEQUENCE [LARGE SCALE GENOMIC DNA]</scope>
</reference>